<comment type="caution">
    <text evidence="1">The sequence shown here is derived from an EMBL/GenBank/DDBJ whole genome shotgun (WGS) entry which is preliminary data.</text>
</comment>
<accession>S9S0V8</accession>
<keyword evidence="2" id="KW-1185">Reference proteome</keyword>
<dbReference type="EMBL" id="APVH01000013">
    <property type="protein sequence ID" value="EPX83875.1"/>
    <property type="molecule type" value="Genomic_DNA"/>
</dbReference>
<dbReference type="HOGENOM" id="CLU_2345012_0_0_5"/>
<evidence type="ECO:0000313" key="1">
    <source>
        <dbReference type="EMBL" id="EPX83875.1"/>
    </source>
</evidence>
<organism evidence="1 2">
    <name type="scientific">Salipiger mucosus DSM 16094</name>
    <dbReference type="NCBI Taxonomy" id="1123237"/>
    <lineage>
        <taxon>Bacteria</taxon>
        <taxon>Pseudomonadati</taxon>
        <taxon>Pseudomonadota</taxon>
        <taxon>Alphaproteobacteria</taxon>
        <taxon>Rhodobacterales</taxon>
        <taxon>Roseobacteraceae</taxon>
        <taxon>Salipiger</taxon>
    </lineage>
</organism>
<sequence>MTKEVEAPHKFPWGRVIEDHEIGPYTIREYHPRKETEHGQMLREIDTDKAMFHGYVDGTDVCQSWASLDAALAGVITYRAQGPNAQSAEYFMKMISA</sequence>
<dbReference type="RefSeq" id="WP_020038322.1">
    <property type="nucleotide sequence ID" value="NZ_KE557274.1"/>
</dbReference>
<dbReference type="STRING" id="1123237.Salmuc_01650"/>
<dbReference type="Proteomes" id="UP000015347">
    <property type="component" value="Unassembled WGS sequence"/>
</dbReference>
<gene>
    <name evidence="1" type="ORF">Salmuc_01650</name>
</gene>
<evidence type="ECO:0000313" key="2">
    <source>
        <dbReference type="Proteomes" id="UP000015347"/>
    </source>
</evidence>
<proteinExistence type="predicted"/>
<reference evidence="2" key="1">
    <citation type="journal article" date="2014" name="Stand. Genomic Sci.">
        <title>Genome sequence of the exopolysaccharide-producing Salipiger mucosus type strain (DSM 16094(T)), a moderately halophilic member of the Roseobacter clade.</title>
        <authorList>
            <person name="Riedel T."/>
            <person name="Spring S."/>
            <person name="Fiebig A."/>
            <person name="Petersen J."/>
            <person name="Kyrpides N.C."/>
            <person name="Goker M."/>
            <person name="Klenk H.P."/>
        </authorList>
    </citation>
    <scope>NUCLEOTIDE SEQUENCE [LARGE SCALE GENOMIC DNA]</scope>
    <source>
        <strain evidence="2">DSM 16094</strain>
    </source>
</reference>
<name>S9S0V8_9RHOB</name>
<dbReference type="eggNOG" id="ENOG50346G2">
    <property type="taxonomic scope" value="Bacteria"/>
</dbReference>
<dbReference type="OrthoDB" id="9810236at2"/>
<dbReference type="AlphaFoldDB" id="S9S0V8"/>
<protein>
    <submittedName>
        <fullName evidence="1">Uncharacterized protein</fullName>
    </submittedName>
</protein>